<name>A0ABX7IEZ9_9ACTO</name>
<reference evidence="1 2" key="1">
    <citation type="submission" date="2021-02" db="EMBL/GenBank/DDBJ databases">
        <title>Complete Genome Sequence of Arcanobacterium phocisimile strain DSM 26142T from a harbour seal.</title>
        <authorList>
            <person name="Borowiak M."/>
            <person name="Alssahen M."/>
            <person name="Malorny B."/>
            <person name="Laemmler C."/>
            <person name="Siebert U."/>
            <person name="Ploetz M."/>
            <person name="Abdulmawjood A."/>
        </authorList>
    </citation>
    <scope>NUCLEOTIDE SEQUENCE [LARGE SCALE GENOMIC DNA]</scope>
    <source>
        <strain evidence="1 2">DSM 26142</strain>
    </source>
</reference>
<dbReference type="InterPro" id="IPR003749">
    <property type="entry name" value="ThiS/MoaD-like"/>
</dbReference>
<evidence type="ECO:0000313" key="2">
    <source>
        <dbReference type="Proteomes" id="UP000602653"/>
    </source>
</evidence>
<dbReference type="RefSeq" id="WP_204423675.1">
    <property type="nucleotide sequence ID" value="NZ_CP070228.1"/>
</dbReference>
<dbReference type="Proteomes" id="UP000602653">
    <property type="component" value="Chromosome"/>
</dbReference>
<dbReference type="InterPro" id="IPR016155">
    <property type="entry name" value="Mopterin_synth/thiamin_S_b"/>
</dbReference>
<gene>
    <name evidence="1" type="ORF">JTE88_06315</name>
</gene>
<evidence type="ECO:0000313" key="1">
    <source>
        <dbReference type="EMBL" id="QRV01708.1"/>
    </source>
</evidence>
<accession>A0ABX7IEZ9</accession>
<protein>
    <submittedName>
        <fullName evidence="1">MoaD/ThiS family protein</fullName>
    </submittedName>
</protein>
<sequence length="84" mass="8804">MDIIVTVKYFAGIADSAGKTAETISLPAQATLADLIDVLAAEHGEKFRLDLSVCAFLSGGRRLEVADRISDVAELDVLPPFAGG</sequence>
<dbReference type="EMBL" id="CP070228">
    <property type="protein sequence ID" value="QRV01708.1"/>
    <property type="molecule type" value="Genomic_DNA"/>
</dbReference>
<dbReference type="Gene3D" id="3.10.20.30">
    <property type="match status" value="1"/>
</dbReference>
<dbReference type="InterPro" id="IPR012675">
    <property type="entry name" value="Beta-grasp_dom_sf"/>
</dbReference>
<organism evidence="1 2">
    <name type="scientific">Arcanobacterium phocisimile</name>
    <dbReference type="NCBI Taxonomy" id="1302235"/>
    <lineage>
        <taxon>Bacteria</taxon>
        <taxon>Bacillati</taxon>
        <taxon>Actinomycetota</taxon>
        <taxon>Actinomycetes</taxon>
        <taxon>Actinomycetales</taxon>
        <taxon>Actinomycetaceae</taxon>
        <taxon>Arcanobacterium</taxon>
    </lineage>
</organism>
<dbReference type="SUPFAM" id="SSF54285">
    <property type="entry name" value="MoaD/ThiS"/>
    <property type="match status" value="1"/>
</dbReference>
<keyword evidence="2" id="KW-1185">Reference proteome</keyword>
<proteinExistence type="predicted"/>
<dbReference type="CDD" id="cd00754">
    <property type="entry name" value="Ubl_MoaD"/>
    <property type="match status" value="1"/>
</dbReference>
<dbReference type="Pfam" id="PF02597">
    <property type="entry name" value="ThiS"/>
    <property type="match status" value="1"/>
</dbReference>